<keyword evidence="3" id="KW-1185">Reference proteome</keyword>
<feature type="compositionally biased region" description="Polar residues" evidence="1">
    <location>
        <begin position="145"/>
        <end position="154"/>
    </location>
</feature>
<protein>
    <submittedName>
        <fullName evidence="2">Uncharacterized protein</fullName>
    </submittedName>
</protein>
<evidence type="ECO:0000313" key="3">
    <source>
        <dbReference type="Proteomes" id="UP000813385"/>
    </source>
</evidence>
<dbReference type="OrthoDB" id="428854at2759"/>
<feature type="compositionally biased region" description="Polar residues" evidence="1">
    <location>
        <begin position="396"/>
        <end position="412"/>
    </location>
</feature>
<accession>A0A8K0X2M9</accession>
<feature type="compositionally biased region" description="Polar residues" evidence="1">
    <location>
        <begin position="273"/>
        <end position="282"/>
    </location>
</feature>
<sequence length="555" mass="58270">MAEISTNPFRRKGPTPAVDAPAIPQAASPAAFLESITTAASTPDSEDVDSRDGRPTKTKTKVVKRVRVQSPPPLSPDSPVKTRYQGDDSSDDDDDLSSRPRPHANADDPFEQRFPANPDHFALPAMPEAAPLVAANQGLANPFGMNTSFDTTENGQERDAAATAAPPGKGALDVNAFSRLLLTGQSGRDNSTETSSISKHSVSDGPYDAPSPMAAVEVTPRTSHEATDQEREEAVSHHAAGQTPVQKKAPPPPTSRRGKVIKPAAGEDGPFTSPLTPRSPSDVNKPLPPAPRAHDTDEEVDDIFAREAAGKTPERPDAAKAPEASSGKKPTPAPPPRRGHSRSESKLAGTTQPPTHDDEAQPRSSLESQHSRLESAAGRQAPAPPPPRRPGASQRLSSHFGSALASPTSPSISEAEVSPLGFPAEHSNASVDTVGDEHPRIAPPPPPPARNPSTRRPNPRSAEGARRSLGNREKDSTMAPPPPPPRQRGSSKGSMDGPGPVGRGSLDSVRVFTPPGPQGGIAEEAAAEERRGEDILADLDALQREVDALRGKYGS</sequence>
<evidence type="ECO:0000313" key="2">
    <source>
        <dbReference type="EMBL" id="KAH7361782.1"/>
    </source>
</evidence>
<name>A0A8K0X2M9_9PEZI</name>
<feature type="compositionally biased region" description="Low complexity" evidence="1">
    <location>
        <begin position="451"/>
        <end position="461"/>
    </location>
</feature>
<evidence type="ECO:0000256" key="1">
    <source>
        <dbReference type="SAM" id="MobiDB-lite"/>
    </source>
</evidence>
<reference evidence="2" key="1">
    <citation type="journal article" date="2021" name="Nat. Commun.">
        <title>Genetic determinants of endophytism in the Arabidopsis root mycobiome.</title>
        <authorList>
            <person name="Mesny F."/>
            <person name="Miyauchi S."/>
            <person name="Thiergart T."/>
            <person name="Pickel B."/>
            <person name="Atanasova L."/>
            <person name="Karlsson M."/>
            <person name="Huettel B."/>
            <person name="Barry K.W."/>
            <person name="Haridas S."/>
            <person name="Chen C."/>
            <person name="Bauer D."/>
            <person name="Andreopoulos W."/>
            <person name="Pangilinan J."/>
            <person name="LaButti K."/>
            <person name="Riley R."/>
            <person name="Lipzen A."/>
            <person name="Clum A."/>
            <person name="Drula E."/>
            <person name="Henrissat B."/>
            <person name="Kohler A."/>
            <person name="Grigoriev I.V."/>
            <person name="Martin F.M."/>
            <person name="Hacquard S."/>
        </authorList>
    </citation>
    <scope>NUCLEOTIDE SEQUENCE</scope>
    <source>
        <strain evidence="2">MPI-CAGE-AT-0016</strain>
    </source>
</reference>
<dbReference type="AlphaFoldDB" id="A0A8K0X2M9"/>
<gene>
    <name evidence="2" type="ORF">B0T11DRAFT_77832</name>
</gene>
<feature type="compositionally biased region" description="Basic residues" evidence="1">
    <location>
        <begin position="56"/>
        <end position="67"/>
    </location>
</feature>
<feature type="compositionally biased region" description="Low complexity" evidence="1">
    <location>
        <begin position="161"/>
        <end position="171"/>
    </location>
</feature>
<feature type="compositionally biased region" description="Low complexity" evidence="1">
    <location>
        <begin position="20"/>
        <end position="31"/>
    </location>
</feature>
<feature type="compositionally biased region" description="Polar residues" evidence="1">
    <location>
        <begin position="184"/>
        <end position="200"/>
    </location>
</feature>
<organism evidence="2 3">
    <name type="scientific">Plectosphaerella cucumerina</name>
    <dbReference type="NCBI Taxonomy" id="40658"/>
    <lineage>
        <taxon>Eukaryota</taxon>
        <taxon>Fungi</taxon>
        <taxon>Dikarya</taxon>
        <taxon>Ascomycota</taxon>
        <taxon>Pezizomycotina</taxon>
        <taxon>Sordariomycetes</taxon>
        <taxon>Hypocreomycetidae</taxon>
        <taxon>Glomerellales</taxon>
        <taxon>Plectosphaerellaceae</taxon>
        <taxon>Plectosphaerella</taxon>
    </lineage>
</organism>
<feature type="region of interest" description="Disordered" evidence="1">
    <location>
        <begin position="184"/>
        <end position="529"/>
    </location>
</feature>
<feature type="region of interest" description="Disordered" evidence="1">
    <location>
        <begin position="145"/>
        <end position="171"/>
    </location>
</feature>
<feature type="compositionally biased region" description="Basic and acidic residues" evidence="1">
    <location>
        <begin position="463"/>
        <end position="476"/>
    </location>
</feature>
<feature type="compositionally biased region" description="Basic and acidic residues" evidence="1">
    <location>
        <begin position="303"/>
        <end position="320"/>
    </location>
</feature>
<feature type="compositionally biased region" description="Basic and acidic residues" evidence="1">
    <location>
        <begin position="222"/>
        <end position="236"/>
    </location>
</feature>
<dbReference type="Proteomes" id="UP000813385">
    <property type="component" value="Unassembled WGS sequence"/>
</dbReference>
<comment type="caution">
    <text evidence="2">The sequence shown here is derived from an EMBL/GenBank/DDBJ whole genome shotgun (WGS) entry which is preliminary data.</text>
</comment>
<feature type="compositionally biased region" description="Pro residues" evidence="1">
    <location>
        <begin position="441"/>
        <end position="450"/>
    </location>
</feature>
<dbReference type="EMBL" id="JAGPXD010000003">
    <property type="protein sequence ID" value="KAH7361782.1"/>
    <property type="molecule type" value="Genomic_DNA"/>
</dbReference>
<feature type="region of interest" description="Disordered" evidence="1">
    <location>
        <begin position="1"/>
        <end position="121"/>
    </location>
</feature>
<proteinExistence type="predicted"/>